<proteinExistence type="predicted"/>
<keyword evidence="1" id="KW-1188">Viral release from host cell</keyword>
<accession>L7U8Z6</accession>
<evidence type="ECO:0000313" key="6">
    <source>
        <dbReference type="Proteomes" id="UP000011131"/>
    </source>
</evidence>
<reference evidence="5 6" key="1">
    <citation type="journal article" date="2013" name="Genome Announc.">
        <title>Complete genome sequence of Myxococcus stipitatus strain DSM 14675, a fruiting myxobacterium.</title>
        <authorList>
            <person name="Huntley S."/>
            <person name="Kneip S."/>
            <person name="Treuner-Lange A."/>
            <person name="Sogaard-Andersen L."/>
        </authorList>
    </citation>
    <scope>NUCLEOTIDE SEQUENCE [LARGE SCALE GENOMIC DNA]</scope>
    <source>
        <strain evidence="6">DSM 14675 / JCM 12634 / Mx s8</strain>
    </source>
</reference>
<gene>
    <name evidence="5" type="ordered locus">MYSTI_03261</name>
</gene>
<organism evidence="5 6">
    <name type="scientific">Myxococcus stipitatus (strain DSM 14675 / JCM 12634 / Mx s8)</name>
    <dbReference type="NCBI Taxonomy" id="1278073"/>
    <lineage>
        <taxon>Bacteria</taxon>
        <taxon>Pseudomonadati</taxon>
        <taxon>Myxococcota</taxon>
        <taxon>Myxococcia</taxon>
        <taxon>Myxococcales</taxon>
        <taxon>Cystobacterineae</taxon>
        <taxon>Myxococcaceae</taxon>
        <taxon>Myxococcus</taxon>
    </lineage>
</organism>
<keyword evidence="6" id="KW-1185">Reference proteome</keyword>
<dbReference type="HOGENOM" id="CLU_1244223_0_0_7"/>
<evidence type="ECO:0000256" key="3">
    <source>
        <dbReference type="ARBA" id="ARBA00022801"/>
    </source>
</evidence>
<keyword evidence="2 5" id="KW-0645">Protease</keyword>
<dbReference type="Proteomes" id="UP000011131">
    <property type="component" value="Chromosome"/>
</dbReference>
<dbReference type="STRING" id="1278073.MYSTI_03261"/>
<name>L7U8Z6_MYXSD</name>
<dbReference type="RefSeq" id="WP_015348834.1">
    <property type="nucleotide sequence ID" value="NC_020126.1"/>
</dbReference>
<evidence type="ECO:0000259" key="4">
    <source>
        <dbReference type="Pfam" id="PF04586"/>
    </source>
</evidence>
<dbReference type="AlphaFoldDB" id="L7U8Z6"/>
<evidence type="ECO:0000313" key="5">
    <source>
        <dbReference type="EMBL" id="AGC44573.1"/>
    </source>
</evidence>
<dbReference type="GO" id="GO:0008233">
    <property type="term" value="F:peptidase activity"/>
    <property type="evidence" value="ECO:0007669"/>
    <property type="project" value="UniProtKB-KW"/>
</dbReference>
<evidence type="ECO:0000256" key="1">
    <source>
        <dbReference type="ARBA" id="ARBA00022612"/>
    </source>
</evidence>
<dbReference type="eggNOG" id="COG3740">
    <property type="taxonomic scope" value="Bacteria"/>
</dbReference>
<dbReference type="OrthoDB" id="5384932at2"/>
<dbReference type="InterPro" id="IPR054613">
    <property type="entry name" value="Peptidase_S78_dom"/>
</dbReference>
<dbReference type="KEGG" id="msd:MYSTI_03261"/>
<dbReference type="PATRIC" id="fig|1278073.3.peg.3318"/>
<dbReference type="GO" id="GO:0006508">
    <property type="term" value="P:proteolysis"/>
    <property type="evidence" value="ECO:0007669"/>
    <property type="project" value="UniProtKB-KW"/>
</dbReference>
<protein>
    <submittedName>
        <fullName evidence="5">Phage prohead protease</fullName>
    </submittedName>
</protein>
<keyword evidence="3" id="KW-0378">Hydrolase</keyword>
<feature type="domain" description="Prohead serine protease" evidence="4">
    <location>
        <begin position="94"/>
        <end position="162"/>
    </location>
</feature>
<dbReference type="EMBL" id="CP004025">
    <property type="protein sequence ID" value="AGC44573.1"/>
    <property type="molecule type" value="Genomic_DNA"/>
</dbReference>
<sequence>MPCPLARARLFTVQKDAPEPAECAPRRYTFRANDGDFDRYNDRLSVQGWMLDAFNANPIVLYNHDDGSGGLFGTGRKDVLPIGKGRAYVQGDALLVDIEFDQEDDFARKVESKVARGILNAVSVRYLMHRYHENERGGFDCEQQELLEISVVTIPGNQRAVRVKELADERAGFIQDVARAVVAALDVRERNKAAPPPVPDVNALARHTAESLLQHLTLETHR</sequence>
<evidence type="ECO:0000256" key="2">
    <source>
        <dbReference type="ARBA" id="ARBA00022670"/>
    </source>
</evidence>
<dbReference type="Pfam" id="PF04586">
    <property type="entry name" value="Peptidase_S78"/>
    <property type="match status" value="1"/>
</dbReference>